<dbReference type="PANTHER" id="PTHR32002">
    <property type="entry name" value="PROTEIN NLP8"/>
    <property type="match status" value="1"/>
</dbReference>
<dbReference type="OrthoDB" id="6270329at2759"/>
<dbReference type="InterPro" id="IPR034891">
    <property type="entry name" value="PB1_NLP"/>
</dbReference>
<feature type="region of interest" description="Disordered" evidence="5">
    <location>
        <begin position="584"/>
        <end position="626"/>
    </location>
</feature>
<dbReference type="Gene3D" id="3.10.20.90">
    <property type="entry name" value="Phosphatidylinositol 3-kinase Catalytic Subunit, Chain A, domain 1"/>
    <property type="match status" value="1"/>
</dbReference>
<accession>A0A9Q0HFL9</accession>
<feature type="region of interest" description="Disordered" evidence="5">
    <location>
        <begin position="517"/>
        <end position="545"/>
    </location>
</feature>
<keyword evidence="9" id="KW-1185">Reference proteome</keyword>
<evidence type="ECO:0000259" key="6">
    <source>
        <dbReference type="PROSITE" id="PS51519"/>
    </source>
</evidence>
<protein>
    <submittedName>
        <fullName evidence="8">Uncharacterized protein</fullName>
    </submittedName>
</protein>
<reference evidence="8" key="1">
    <citation type="journal article" date="2023" name="Plant J.">
        <title>The genome of the king protea, Protea cynaroides.</title>
        <authorList>
            <person name="Chang J."/>
            <person name="Duong T.A."/>
            <person name="Schoeman C."/>
            <person name="Ma X."/>
            <person name="Roodt D."/>
            <person name="Barker N."/>
            <person name="Li Z."/>
            <person name="Van de Peer Y."/>
            <person name="Mizrachi E."/>
        </authorList>
    </citation>
    <scope>NUCLEOTIDE SEQUENCE</scope>
    <source>
        <tissue evidence="8">Young leaves</tissue>
    </source>
</reference>
<dbReference type="Pfam" id="PF02042">
    <property type="entry name" value="RWP-RK"/>
    <property type="match status" value="1"/>
</dbReference>
<dbReference type="InterPro" id="IPR000270">
    <property type="entry name" value="PB1_dom"/>
</dbReference>
<dbReference type="PROSITE" id="PS51519">
    <property type="entry name" value="RWP_RK"/>
    <property type="match status" value="1"/>
</dbReference>
<dbReference type="InterPro" id="IPR045012">
    <property type="entry name" value="NLP"/>
</dbReference>
<dbReference type="PANTHER" id="PTHR32002:SF44">
    <property type="entry name" value="PROTEIN NLP4"/>
    <property type="match status" value="1"/>
</dbReference>
<dbReference type="InterPro" id="IPR003035">
    <property type="entry name" value="RWP-RK_dom"/>
</dbReference>
<evidence type="ECO:0000256" key="1">
    <source>
        <dbReference type="ARBA" id="ARBA00023015"/>
    </source>
</evidence>
<evidence type="ECO:0000313" key="8">
    <source>
        <dbReference type="EMBL" id="KAJ4963848.1"/>
    </source>
</evidence>
<evidence type="ECO:0000256" key="4">
    <source>
        <dbReference type="ARBA" id="ARBA00023242"/>
    </source>
</evidence>
<dbReference type="PROSITE" id="PS51745">
    <property type="entry name" value="PB1"/>
    <property type="match status" value="1"/>
</dbReference>
<keyword evidence="4" id="KW-0539">Nucleus</keyword>
<dbReference type="EMBL" id="JAMYWD010000008">
    <property type="protein sequence ID" value="KAJ4963848.1"/>
    <property type="molecule type" value="Genomic_DNA"/>
</dbReference>
<dbReference type="CDD" id="cd06407">
    <property type="entry name" value="PB1_NLP"/>
    <property type="match status" value="1"/>
</dbReference>
<keyword evidence="3" id="KW-0804">Transcription</keyword>
<comment type="caution">
    <text evidence="8">The sequence shown here is derived from an EMBL/GenBank/DDBJ whole genome shotgun (WGS) entry which is preliminary data.</text>
</comment>
<dbReference type="Pfam" id="PF00564">
    <property type="entry name" value="PB1"/>
    <property type="match status" value="1"/>
</dbReference>
<feature type="compositionally biased region" description="Low complexity" evidence="5">
    <location>
        <begin position="748"/>
        <end position="767"/>
    </location>
</feature>
<keyword evidence="1" id="KW-0805">Transcription regulation</keyword>
<name>A0A9Q0HFL9_9MAGN</name>
<proteinExistence type="predicted"/>
<dbReference type="GO" id="GO:0003677">
    <property type="term" value="F:DNA binding"/>
    <property type="evidence" value="ECO:0007669"/>
    <property type="project" value="UniProtKB-KW"/>
</dbReference>
<feature type="compositionally biased region" description="Polar residues" evidence="5">
    <location>
        <begin position="75"/>
        <end position="96"/>
    </location>
</feature>
<evidence type="ECO:0000256" key="2">
    <source>
        <dbReference type="ARBA" id="ARBA00023125"/>
    </source>
</evidence>
<feature type="compositionally biased region" description="Basic and acidic residues" evidence="5">
    <location>
        <begin position="586"/>
        <end position="595"/>
    </location>
</feature>
<dbReference type="InterPro" id="IPR053793">
    <property type="entry name" value="PB1-like"/>
</dbReference>
<sequence length="946" mass="105195">MEDGTAFRSDSMLETFPGTVADFDLMNELMLGGCWLETADGSNFPQQPGPSTSAALFDTSYFLPASEFNHGRLNPVSSENNEPGTKASNFPENQSPDGPPMEIPVGTQSLNQSTIEVAEGSGQFQRYPVEGSSELVRRWWIGPRGPPYVRERLMHALRYIKEFTKDRDTLIQIWVPIRTGARSVLSTYEQPFSLESDCPRLAKYRTVSMNYKFSAEEVSDVMPGLPSWVFLGKVPEWTPDVRFFHSDEFPRVLHAHEYDVRGTLGLPIFERSSRTCLGVVEVVMTTQKINYRYELDSVRKALEAVDLRSSEVAGSPHEQAHKKSYEAVLPEIQEVLRTVCDTHGLPLALTWVPCIQQGKGGCRHSDENFAVCVSTEDSACYVADRSFLDFHEACSEHHLFRGQGVAGKAFTTNQPCFSSDITTFSKAEYPLLHYAKMFQLRAAVAIRLRSIYTGTTDYVLEFFLPVACQDAEEQKMMLNSLSMVIQRVCWSLRVLTDKELQEEHVVHIGEVGSSKGKLDAELPKVGSNTEGSPHEESSWISHTVESQPKGKTVSLEFQKEKPTQEFKVTSHWDNPGLALQKGKMLSKQDHLDSGSKGDAGCAGDSSFGQGNLSGTGKTGEKRRTKAEKTISLQVLRQYFAGSLKDAAKNIGVCPTTLKRICRQHGITRWPSRKIKKVGHSLRKLQVVIDSVQGAEGAFQIGSFYANFPDLTSPNLTGTNPFSISNTVDNPNPLNLETKRPVSPQPDISKSPSSSFSQTSSSNLCSSSGGITNQPHPTNLAGSEGASVAENSGVLRRACSDAELHVRSLEEPRIPARSENRKFLVQNPNLESLPSLPKNGSHVSRNDIPFRVKVMYGEEKIRFSMQSNWRFKDLQQEIARRFNIDDINRIDLKYLDDDSEWVLLTCDADLQECIDVYKSFQTGTIKVRVHQSSHFNLGSSLGSSVPS</sequence>
<feature type="compositionally biased region" description="Polar residues" evidence="5">
    <location>
        <begin position="768"/>
        <end position="780"/>
    </location>
</feature>
<dbReference type="GO" id="GO:0003700">
    <property type="term" value="F:DNA-binding transcription factor activity"/>
    <property type="evidence" value="ECO:0007669"/>
    <property type="project" value="InterPro"/>
</dbReference>
<evidence type="ECO:0000259" key="7">
    <source>
        <dbReference type="PROSITE" id="PS51745"/>
    </source>
</evidence>
<keyword evidence="2" id="KW-0238">DNA-binding</keyword>
<organism evidence="8 9">
    <name type="scientific">Protea cynaroides</name>
    <dbReference type="NCBI Taxonomy" id="273540"/>
    <lineage>
        <taxon>Eukaryota</taxon>
        <taxon>Viridiplantae</taxon>
        <taxon>Streptophyta</taxon>
        <taxon>Embryophyta</taxon>
        <taxon>Tracheophyta</taxon>
        <taxon>Spermatophyta</taxon>
        <taxon>Magnoliopsida</taxon>
        <taxon>Proteales</taxon>
        <taxon>Proteaceae</taxon>
        <taxon>Protea</taxon>
    </lineage>
</organism>
<dbReference type="Pfam" id="PF22922">
    <property type="entry name" value="GAF_NLP"/>
    <property type="match status" value="1"/>
</dbReference>
<feature type="domain" description="RWP-RK" evidence="6">
    <location>
        <begin position="616"/>
        <end position="697"/>
    </location>
</feature>
<dbReference type="Proteomes" id="UP001141806">
    <property type="component" value="Unassembled WGS sequence"/>
</dbReference>
<evidence type="ECO:0000313" key="9">
    <source>
        <dbReference type="Proteomes" id="UP001141806"/>
    </source>
</evidence>
<evidence type="ECO:0000256" key="3">
    <source>
        <dbReference type="ARBA" id="ARBA00023163"/>
    </source>
</evidence>
<dbReference type="AlphaFoldDB" id="A0A9Q0HFL9"/>
<dbReference type="SMART" id="SM00666">
    <property type="entry name" value="PB1"/>
    <property type="match status" value="1"/>
</dbReference>
<gene>
    <name evidence="8" type="ORF">NE237_023787</name>
</gene>
<evidence type="ECO:0000256" key="5">
    <source>
        <dbReference type="SAM" id="MobiDB-lite"/>
    </source>
</evidence>
<feature type="compositionally biased region" description="Polar residues" evidence="5">
    <location>
        <begin position="721"/>
        <end position="734"/>
    </location>
</feature>
<feature type="region of interest" description="Disordered" evidence="5">
    <location>
        <begin position="721"/>
        <end position="786"/>
    </location>
</feature>
<feature type="domain" description="PB1" evidence="7">
    <location>
        <begin position="848"/>
        <end position="931"/>
    </location>
</feature>
<dbReference type="InterPro" id="IPR055081">
    <property type="entry name" value="NLP1-9_GAF"/>
</dbReference>
<feature type="region of interest" description="Disordered" evidence="5">
    <location>
        <begin position="72"/>
        <end position="103"/>
    </location>
</feature>
<dbReference type="SUPFAM" id="SSF54277">
    <property type="entry name" value="CAD &amp; PB1 domains"/>
    <property type="match status" value="1"/>
</dbReference>